<protein>
    <recommendedName>
        <fullName evidence="3">DUF7745 domain-containing protein</fullName>
    </recommendedName>
</protein>
<dbReference type="InterPro" id="IPR056647">
    <property type="entry name" value="DUF7745"/>
</dbReference>
<evidence type="ECO:0000313" key="5">
    <source>
        <dbReference type="Proteomes" id="UP000236291"/>
    </source>
</evidence>
<reference evidence="4 5" key="1">
    <citation type="journal article" date="2014" name="Am. J. Bot.">
        <title>Genome assembly and annotation for red clover (Trifolium pratense; Fabaceae).</title>
        <authorList>
            <person name="Istvanek J."/>
            <person name="Jaros M."/>
            <person name="Krenek A."/>
            <person name="Repkova J."/>
        </authorList>
    </citation>
    <scope>NUCLEOTIDE SEQUENCE [LARGE SCALE GENOMIC DNA]</scope>
    <source>
        <strain evidence="5">cv. Tatra</strain>
        <tissue evidence="4">Young leaves</tissue>
    </source>
</reference>
<evidence type="ECO:0000256" key="2">
    <source>
        <dbReference type="SAM" id="MobiDB-lite"/>
    </source>
</evidence>
<evidence type="ECO:0000259" key="3">
    <source>
        <dbReference type="Pfam" id="PF24924"/>
    </source>
</evidence>
<dbReference type="Proteomes" id="UP000236291">
    <property type="component" value="Unassembled WGS sequence"/>
</dbReference>
<name>A0A2K3MZ31_TRIPR</name>
<feature type="domain" description="DUF7745" evidence="3">
    <location>
        <begin position="1"/>
        <end position="62"/>
    </location>
</feature>
<dbReference type="Pfam" id="PF24924">
    <property type="entry name" value="DUF7745"/>
    <property type="match status" value="1"/>
</dbReference>
<reference evidence="4 5" key="2">
    <citation type="journal article" date="2017" name="Front. Plant Sci.">
        <title>Gene Classification and Mining of Molecular Markers Useful in Red Clover (Trifolium pratense) Breeding.</title>
        <authorList>
            <person name="Istvanek J."/>
            <person name="Dluhosova J."/>
            <person name="Dluhos P."/>
            <person name="Patkova L."/>
            <person name="Nedelnik J."/>
            <person name="Repkova J."/>
        </authorList>
    </citation>
    <scope>NUCLEOTIDE SEQUENCE [LARGE SCALE GENOMIC DNA]</scope>
    <source>
        <strain evidence="5">cv. Tatra</strain>
        <tissue evidence="4">Young leaves</tissue>
    </source>
</reference>
<dbReference type="ExpressionAtlas" id="A0A2K3MZ31">
    <property type="expression patterns" value="baseline"/>
</dbReference>
<sequence>MAEKPKNIWLEGLFYQEGKDTQGLKKRMAHAWSNVHRKDKGMLGRKNCVALEPYTYWVKERARELKMPYAYEKPMSPVLTIPRTIPIENIEENQEALAKMKVERDTWENKYNVANAENMKLKKELKEKEDLLFLQDGWLIEKDDQLRLKNAEIEQYVIERQKEQKVHKYSDVPPTSGASKNIIDKLVVENAQLKSFHESQKRKLKRKYQHGVEPSSYEIP</sequence>
<accession>A0A2K3MZ31</accession>
<feature type="coiled-coil region" evidence="1">
    <location>
        <begin position="90"/>
        <end position="131"/>
    </location>
</feature>
<feature type="region of interest" description="Disordered" evidence="2">
    <location>
        <begin position="199"/>
        <end position="220"/>
    </location>
</feature>
<gene>
    <name evidence="4" type="ORF">L195_g019233</name>
</gene>
<dbReference type="PANTHER" id="PTHR48154:SF1">
    <property type="entry name" value="PROTEIN, PUTATIVE-RELATED"/>
    <property type="match status" value="1"/>
</dbReference>
<organism evidence="4 5">
    <name type="scientific">Trifolium pratense</name>
    <name type="common">Red clover</name>
    <dbReference type="NCBI Taxonomy" id="57577"/>
    <lineage>
        <taxon>Eukaryota</taxon>
        <taxon>Viridiplantae</taxon>
        <taxon>Streptophyta</taxon>
        <taxon>Embryophyta</taxon>
        <taxon>Tracheophyta</taxon>
        <taxon>Spermatophyta</taxon>
        <taxon>Magnoliopsida</taxon>
        <taxon>eudicotyledons</taxon>
        <taxon>Gunneridae</taxon>
        <taxon>Pentapetalae</taxon>
        <taxon>rosids</taxon>
        <taxon>fabids</taxon>
        <taxon>Fabales</taxon>
        <taxon>Fabaceae</taxon>
        <taxon>Papilionoideae</taxon>
        <taxon>50 kb inversion clade</taxon>
        <taxon>NPAAA clade</taxon>
        <taxon>Hologalegina</taxon>
        <taxon>IRL clade</taxon>
        <taxon>Trifolieae</taxon>
        <taxon>Trifolium</taxon>
    </lineage>
</organism>
<dbReference type="EMBL" id="ASHM01014081">
    <property type="protein sequence ID" value="PNX96032.1"/>
    <property type="molecule type" value="Genomic_DNA"/>
</dbReference>
<dbReference type="PANTHER" id="PTHR48154">
    <property type="entry name" value="PROTEIN, PUTATIVE-RELATED"/>
    <property type="match status" value="1"/>
</dbReference>
<comment type="caution">
    <text evidence="4">The sequence shown here is derived from an EMBL/GenBank/DDBJ whole genome shotgun (WGS) entry which is preliminary data.</text>
</comment>
<evidence type="ECO:0000313" key="4">
    <source>
        <dbReference type="EMBL" id="PNX96032.1"/>
    </source>
</evidence>
<dbReference type="AlphaFoldDB" id="A0A2K3MZ31"/>
<proteinExistence type="predicted"/>
<keyword evidence="1" id="KW-0175">Coiled coil</keyword>
<evidence type="ECO:0000256" key="1">
    <source>
        <dbReference type="SAM" id="Coils"/>
    </source>
</evidence>